<gene>
    <name evidence="3" type="ORF">EBO15_26765</name>
</gene>
<evidence type="ECO:0000256" key="1">
    <source>
        <dbReference type="SAM" id="MobiDB-lite"/>
    </source>
</evidence>
<evidence type="ECO:0000313" key="3">
    <source>
        <dbReference type="EMBL" id="RMI40345.1"/>
    </source>
</evidence>
<evidence type="ECO:0000313" key="4">
    <source>
        <dbReference type="Proteomes" id="UP000282674"/>
    </source>
</evidence>
<dbReference type="OrthoDB" id="4242284at2"/>
<feature type="compositionally biased region" description="Basic residues" evidence="1">
    <location>
        <begin position="49"/>
        <end position="59"/>
    </location>
</feature>
<accession>A0A3M2LWF0</accession>
<feature type="region of interest" description="Disordered" evidence="1">
    <location>
        <begin position="44"/>
        <end position="64"/>
    </location>
</feature>
<proteinExistence type="predicted"/>
<dbReference type="Proteomes" id="UP000282674">
    <property type="component" value="Unassembled WGS sequence"/>
</dbReference>
<organism evidence="3 4">
    <name type="scientific">Actinomadura harenae</name>
    <dbReference type="NCBI Taxonomy" id="2483351"/>
    <lineage>
        <taxon>Bacteria</taxon>
        <taxon>Bacillati</taxon>
        <taxon>Actinomycetota</taxon>
        <taxon>Actinomycetes</taxon>
        <taxon>Streptosporangiales</taxon>
        <taxon>Thermomonosporaceae</taxon>
        <taxon>Actinomadura</taxon>
    </lineage>
</organism>
<comment type="caution">
    <text evidence="3">The sequence shown here is derived from an EMBL/GenBank/DDBJ whole genome shotgun (WGS) entry which is preliminary data.</text>
</comment>
<reference evidence="3 4" key="1">
    <citation type="submission" date="2018-10" db="EMBL/GenBank/DDBJ databases">
        <title>Isolation from soil.</title>
        <authorList>
            <person name="Hu J."/>
        </authorList>
    </citation>
    <scope>NUCLEOTIDE SEQUENCE [LARGE SCALE GENOMIC DNA]</scope>
    <source>
        <strain evidence="3 4">NEAU-Ht49</strain>
    </source>
</reference>
<dbReference type="RefSeq" id="WP_122197212.1">
    <property type="nucleotide sequence ID" value="NZ_JBHSKC010000021.1"/>
</dbReference>
<protein>
    <recommendedName>
        <fullName evidence="5">Tat pathway signal sequence domain protein</fullName>
    </recommendedName>
</protein>
<keyword evidence="4" id="KW-1185">Reference proteome</keyword>
<feature type="chain" id="PRO_5017979035" description="Tat pathway signal sequence domain protein" evidence="2">
    <location>
        <begin position="28"/>
        <end position="186"/>
    </location>
</feature>
<name>A0A3M2LWF0_9ACTN</name>
<dbReference type="AlphaFoldDB" id="A0A3M2LWF0"/>
<evidence type="ECO:0008006" key="5">
    <source>
        <dbReference type="Google" id="ProtNLM"/>
    </source>
</evidence>
<sequence length="186" mass="19031">MKRITQLATAAFAGAAVVLASTGTANADTGTTVITFEPASAAHPAAGHAAKHPAAKHSTGKGSAVKPGTIRCVLAARDPHSPRRPDAEARDVIDVAGSVKCDHPVARISIRVGLYKKGRLSRQSAVKTNAGKTSIAQNASHRCVAPQDYTGVAIANIVAPPGFRPEHAKGRAIGRTVRIAACRPGG</sequence>
<feature type="signal peptide" evidence="2">
    <location>
        <begin position="1"/>
        <end position="27"/>
    </location>
</feature>
<keyword evidence="2" id="KW-0732">Signal</keyword>
<dbReference type="EMBL" id="RFFG01000055">
    <property type="protein sequence ID" value="RMI40345.1"/>
    <property type="molecule type" value="Genomic_DNA"/>
</dbReference>
<evidence type="ECO:0000256" key="2">
    <source>
        <dbReference type="SAM" id="SignalP"/>
    </source>
</evidence>